<feature type="region of interest" description="Disordered" evidence="1">
    <location>
        <begin position="63"/>
        <end position="86"/>
    </location>
</feature>
<feature type="compositionally biased region" description="Polar residues" evidence="1">
    <location>
        <begin position="63"/>
        <end position="76"/>
    </location>
</feature>
<reference evidence="2 3" key="1">
    <citation type="submission" date="2019-03" db="EMBL/GenBank/DDBJ databases">
        <title>Single cell metagenomics reveals metabolic interactions within the superorganism composed of flagellate Streblomastix strix and complex community of Bacteroidetes bacteria on its surface.</title>
        <authorList>
            <person name="Treitli S.C."/>
            <person name="Kolisko M."/>
            <person name="Husnik F."/>
            <person name="Keeling P."/>
            <person name="Hampl V."/>
        </authorList>
    </citation>
    <scope>NUCLEOTIDE SEQUENCE [LARGE SCALE GENOMIC DNA]</scope>
    <source>
        <strain evidence="2">St1</strain>
    </source>
</reference>
<dbReference type="AlphaFoldDB" id="A0A5M8P5I1"/>
<evidence type="ECO:0000313" key="2">
    <source>
        <dbReference type="EMBL" id="KAA6303681.1"/>
    </source>
</evidence>
<gene>
    <name evidence="2" type="ORF">EZS26_000232</name>
</gene>
<sequence length="103" mass="12058">MEKYKKRRIIAGIITVFFVGGVTQFIPPPPERQSQASKDRELKAAIARYREEKDRTLNYQVPSSPAQRVNTYTPPSYSDLEDENEELRTRIEELEDELENIEQ</sequence>
<organism evidence="2 3">
    <name type="scientific">Candidatus Ordinivivax streblomastigis</name>
    <dbReference type="NCBI Taxonomy" id="2540710"/>
    <lineage>
        <taxon>Bacteria</taxon>
        <taxon>Pseudomonadati</taxon>
        <taxon>Bacteroidota</taxon>
        <taxon>Bacteroidia</taxon>
        <taxon>Bacteroidales</taxon>
        <taxon>Candidatus Ordinivivax</taxon>
    </lineage>
</organism>
<evidence type="ECO:0000313" key="3">
    <source>
        <dbReference type="Proteomes" id="UP000324575"/>
    </source>
</evidence>
<dbReference type="Proteomes" id="UP000324575">
    <property type="component" value="Unassembled WGS sequence"/>
</dbReference>
<dbReference type="EMBL" id="SNRX01000001">
    <property type="protein sequence ID" value="KAA6303681.1"/>
    <property type="molecule type" value="Genomic_DNA"/>
</dbReference>
<name>A0A5M8P5I1_9BACT</name>
<evidence type="ECO:0000256" key="1">
    <source>
        <dbReference type="SAM" id="MobiDB-lite"/>
    </source>
</evidence>
<accession>A0A5M8P5I1</accession>
<proteinExistence type="predicted"/>
<comment type="caution">
    <text evidence="2">The sequence shown here is derived from an EMBL/GenBank/DDBJ whole genome shotgun (WGS) entry which is preliminary data.</text>
</comment>
<protein>
    <submittedName>
        <fullName evidence="2">Uncharacterized protein</fullName>
    </submittedName>
</protein>